<keyword evidence="1" id="KW-0472">Membrane</keyword>
<sequence>MKLRTLAYIAIATVGVGGSVMLYAVLGHVSPTSNESCRLLTCHGLNIKCGISEPLMCTMEYQLGDKCLQHAQCGIINGACSEIKNSAFETCKSCMQNCMSKSSADVQQQFACEQTCL</sequence>
<evidence type="ECO:0000256" key="1">
    <source>
        <dbReference type="SAM" id="Phobius"/>
    </source>
</evidence>
<comment type="caution">
    <text evidence="2">The sequence shown here is derived from an EMBL/GenBank/DDBJ whole genome shotgun (WGS) entry which is preliminary data.</text>
</comment>
<keyword evidence="1" id="KW-1133">Transmembrane helix</keyword>
<keyword evidence="1" id="KW-0812">Transmembrane</keyword>
<dbReference type="AlphaFoldDB" id="A0A2H9N5F8"/>
<proteinExistence type="predicted"/>
<gene>
    <name evidence="2" type="ORF">COZ64_01205</name>
</gene>
<protein>
    <submittedName>
        <fullName evidence="2">Uncharacterized protein</fullName>
    </submittedName>
</protein>
<dbReference type="EMBL" id="PFIJ01000023">
    <property type="protein sequence ID" value="PIX29010.1"/>
    <property type="molecule type" value="Genomic_DNA"/>
</dbReference>
<evidence type="ECO:0000313" key="3">
    <source>
        <dbReference type="Proteomes" id="UP000236842"/>
    </source>
</evidence>
<evidence type="ECO:0000313" key="2">
    <source>
        <dbReference type="EMBL" id="PIX29010.1"/>
    </source>
</evidence>
<reference evidence="3" key="1">
    <citation type="submission" date="2017-09" db="EMBL/GenBank/DDBJ databases">
        <title>Depth-based differentiation of microbial function through sediment-hosted aquifers and enrichment of novel symbionts in the deep terrestrial subsurface.</title>
        <authorList>
            <person name="Probst A.J."/>
            <person name="Ladd B."/>
            <person name="Jarett J.K."/>
            <person name="Geller-Mcgrath D.E."/>
            <person name="Sieber C.M.K."/>
            <person name="Emerson J.B."/>
            <person name="Anantharaman K."/>
            <person name="Thomas B.C."/>
            <person name="Malmstrom R."/>
            <person name="Stieglmeier M."/>
            <person name="Klingl A."/>
            <person name="Woyke T."/>
            <person name="Ryan C.M."/>
            <person name="Banfield J.F."/>
        </authorList>
    </citation>
    <scope>NUCLEOTIDE SEQUENCE [LARGE SCALE GENOMIC DNA]</scope>
</reference>
<accession>A0A2H9N5F8</accession>
<dbReference type="Proteomes" id="UP000236842">
    <property type="component" value="Unassembled WGS sequence"/>
</dbReference>
<name>A0A2H9N5F8_9BACT</name>
<organism evidence="2 3">
    <name type="scientific">Candidatus Brennerbacteria bacterium CG_4_8_14_3_um_filter_43_14</name>
    <dbReference type="NCBI Taxonomy" id="1974521"/>
    <lineage>
        <taxon>Bacteria</taxon>
        <taxon>Candidatus Brenneribacteriota</taxon>
    </lineage>
</organism>
<feature type="transmembrane region" description="Helical" evidence="1">
    <location>
        <begin position="6"/>
        <end position="26"/>
    </location>
</feature>